<dbReference type="GO" id="GO:0046930">
    <property type="term" value="C:pore complex"/>
    <property type="evidence" value="ECO:0007669"/>
    <property type="project" value="UniProtKB-KW"/>
</dbReference>
<evidence type="ECO:0000256" key="3">
    <source>
        <dbReference type="ARBA" id="ARBA00022448"/>
    </source>
</evidence>
<dbReference type="InterPro" id="IPR050286">
    <property type="entry name" value="G_neg_Bact_CarbUptk_Porin"/>
</dbReference>
<dbReference type="GO" id="GO:0015288">
    <property type="term" value="F:porin activity"/>
    <property type="evidence" value="ECO:0007669"/>
    <property type="project" value="UniProtKB-KW"/>
</dbReference>
<keyword evidence="9" id="KW-0626">Porin</keyword>
<evidence type="ECO:0000259" key="13">
    <source>
        <dbReference type="Pfam" id="PF11471"/>
    </source>
</evidence>
<dbReference type="EMBL" id="AAIYKG010000014">
    <property type="protein sequence ID" value="ECJ4506910.1"/>
    <property type="molecule type" value="Genomic_DNA"/>
</dbReference>
<evidence type="ECO:0000256" key="4">
    <source>
        <dbReference type="ARBA" id="ARBA00022452"/>
    </source>
</evidence>
<dbReference type="PANTHER" id="PTHR38762:SF1">
    <property type="entry name" value="CRYPTIC OUTER MEMBRANE PORIN BGLH-RELATED"/>
    <property type="match status" value="1"/>
</dbReference>
<keyword evidence="12" id="KW-0175">Coiled coil</keyword>
<keyword evidence="7" id="KW-0732">Signal</keyword>
<dbReference type="Pfam" id="PF02264">
    <property type="entry name" value="LamB"/>
    <property type="match status" value="1"/>
</dbReference>
<evidence type="ECO:0000256" key="10">
    <source>
        <dbReference type="ARBA" id="ARBA00023136"/>
    </source>
</evidence>
<protein>
    <submittedName>
        <fullName evidence="14">Carbohydrate porin</fullName>
    </submittedName>
</protein>
<keyword evidence="10" id="KW-0472">Membrane</keyword>
<dbReference type="InterPro" id="IPR021570">
    <property type="entry name" value="LamB-type_porin_N_dom"/>
</dbReference>
<dbReference type="PANTHER" id="PTHR38762">
    <property type="entry name" value="CRYPTIC OUTER MEMBRANE PORIN BGLH-RELATED"/>
    <property type="match status" value="1"/>
</dbReference>
<proteinExistence type="inferred from homology"/>
<keyword evidence="5" id="KW-0762">Sugar transport</keyword>
<dbReference type="Proteomes" id="UP000839747">
    <property type="component" value="Unassembled WGS sequence"/>
</dbReference>
<evidence type="ECO:0000256" key="11">
    <source>
        <dbReference type="ARBA" id="ARBA00023237"/>
    </source>
</evidence>
<evidence type="ECO:0000256" key="1">
    <source>
        <dbReference type="ARBA" id="ARBA00004571"/>
    </source>
</evidence>
<name>A0A5Y3XC59_SALER</name>
<keyword evidence="8" id="KW-0406">Ion transport</keyword>
<dbReference type="GO" id="GO:0015144">
    <property type="term" value="F:carbohydrate transmembrane transporter activity"/>
    <property type="evidence" value="ECO:0007669"/>
    <property type="project" value="TreeGrafter"/>
</dbReference>
<sequence length="557" mass="63205">MKLIKIKFILLSLLIGVVLCPPDVAARKLTVEQRLELLESELNANKSELQKTKNELGRYKSKLANLQQTLTRDNHYNNSTNTVSDSSSIAENIKNENGERSQSTRNTRVNGTQQIAVIEHDGSNTNIESVSLKDISKFIKDDIGFSYQGYFRSGWGTSNQGSPKTYAAGSLGRFGNEMSGWFDLTLNQRVYNQDGKTANAIVTYDGNVGEQYNDAWFGDSDNENIMQFSDIYLTTRGFLPFAPDADFWVGKHKLPQYEIQMLDWKTLTADVAAGVGIENWALGPGLLDASLSRDDVDVYSRDFSHTTQMNTNSVDLRYRNIPLWENGTLSLMAKYSSPNKTDQQEENENNDSYFEMKDSWMLTSILHQNLERDAFNEFTLQVANNSFASSFSSFSDASNTMAHGRYYYGDHTNGIAWRLISQGEMYLSDNIIVANALVYSHGEDIYSYESGAHSDFDSVRTVIRPAWIWNTWNQTGVELGWFKQKNKTQQGITLEESAYKTTLYHAFKVGNSILGSRPEIRFYGTWINILDNELSNFNFNDNSKDEFMAGVQAEVWW</sequence>
<evidence type="ECO:0000256" key="5">
    <source>
        <dbReference type="ARBA" id="ARBA00022597"/>
    </source>
</evidence>
<dbReference type="AlphaFoldDB" id="A0A5Y3XC59"/>
<evidence type="ECO:0000256" key="2">
    <source>
        <dbReference type="ARBA" id="ARBA00007055"/>
    </source>
</evidence>
<evidence type="ECO:0000256" key="9">
    <source>
        <dbReference type="ARBA" id="ARBA00023114"/>
    </source>
</evidence>
<evidence type="ECO:0000256" key="8">
    <source>
        <dbReference type="ARBA" id="ARBA00023065"/>
    </source>
</evidence>
<keyword evidence="3" id="KW-0813">Transport</keyword>
<dbReference type="Pfam" id="PF11471">
    <property type="entry name" value="Sugarporin_N"/>
    <property type="match status" value="1"/>
</dbReference>
<evidence type="ECO:0000256" key="7">
    <source>
        <dbReference type="ARBA" id="ARBA00022729"/>
    </source>
</evidence>
<dbReference type="Gene3D" id="2.40.170.10">
    <property type="entry name" value="Porin, LamB type"/>
    <property type="match status" value="1"/>
</dbReference>
<evidence type="ECO:0000313" key="14">
    <source>
        <dbReference type="EMBL" id="ECJ4506910.1"/>
    </source>
</evidence>
<dbReference type="InterPro" id="IPR036998">
    <property type="entry name" value="Porin_LamB_sf"/>
</dbReference>
<dbReference type="SUPFAM" id="SSF56935">
    <property type="entry name" value="Porins"/>
    <property type="match status" value="1"/>
</dbReference>
<comment type="caution">
    <text evidence="14">The sequence shown here is derived from an EMBL/GenBank/DDBJ whole genome shotgun (WGS) entry which is preliminary data.</text>
</comment>
<comment type="subcellular location">
    <subcellularLocation>
        <location evidence="1">Cell outer membrane</location>
        <topology evidence="1">Multi-pass membrane protein</topology>
    </subcellularLocation>
</comment>
<comment type="similarity">
    <text evidence="2">Belongs to the porin LamB (TC 1.B.3) family.</text>
</comment>
<keyword evidence="4" id="KW-1134">Transmembrane beta strand</keyword>
<dbReference type="CDD" id="cd01346">
    <property type="entry name" value="Maltoporin-like"/>
    <property type="match status" value="1"/>
</dbReference>
<gene>
    <name evidence="14" type="ORF">DNU24_14600</name>
</gene>
<dbReference type="GO" id="GO:0006811">
    <property type="term" value="P:monoatomic ion transport"/>
    <property type="evidence" value="ECO:0007669"/>
    <property type="project" value="UniProtKB-KW"/>
</dbReference>
<feature type="coiled-coil region" evidence="12">
    <location>
        <begin position="28"/>
        <end position="69"/>
    </location>
</feature>
<organism evidence="14">
    <name type="scientific">Salmonella enterica subsp. salamae</name>
    <dbReference type="NCBI Taxonomy" id="59202"/>
    <lineage>
        <taxon>Bacteria</taxon>
        <taxon>Pseudomonadati</taxon>
        <taxon>Pseudomonadota</taxon>
        <taxon>Gammaproteobacteria</taxon>
        <taxon>Enterobacterales</taxon>
        <taxon>Enterobacteriaceae</taxon>
        <taxon>Salmonella</taxon>
    </lineage>
</organism>
<dbReference type="GO" id="GO:0009279">
    <property type="term" value="C:cell outer membrane"/>
    <property type="evidence" value="ECO:0007669"/>
    <property type="project" value="UniProtKB-SubCell"/>
</dbReference>
<evidence type="ECO:0000256" key="6">
    <source>
        <dbReference type="ARBA" id="ARBA00022692"/>
    </source>
</evidence>
<dbReference type="GO" id="GO:0015774">
    <property type="term" value="P:polysaccharide transport"/>
    <property type="evidence" value="ECO:0007669"/>
    <property type="project" value="TreeGrafter"/>
</dbReference>
<feature type="domain" description="LamB-type porin N-terminal" evidence="13">
    <location>
        <begin position="30"/>
        <end position="60"/>
    </location>
</feature>
<evidence type="ECO:0000256" key="12">
    <source>
        <dbReference type="SAM" id="Coils"/>
    </source>
</evidence>
<dbReference type="InterPro" id="IPR003192">
    <property type="entry name" value="Porin_LamB"/>
</dbReference>
<reference evidence="14" key="1">
    <citation type="submission" date="2018-06" db="EMBL/GenBank/DDBJ databases">
        <authorList>
            <person name="Ashton P.M."/>
            <person name="Dallman T."/>
            <person name="Nair S."/>
            <person name="De Pinna E."/>
            <person name="Peters T."/>
            <person name="Grant K."/>
        </authorList>
    </citation>
    <scope>NUCLEOTIDE SEQUENCE [LARGE SCALE GENOMIC DNA]</scope>
    <source>
        <strain evidence="14">318584</strain>
    </source>
</reference>
<keyword evidence="11" id="KW-0998">Cell outer membrane</keyword>
<accession>A0A5Y3XC59</accession>
<keyword evidence="6" id="KW-0812">Transmembrane</keyword>